<dbReference type="EMBL" id="JASCZI010273388">
    <property type="protein sequence ID" value="MED6224756.1"/>
    <property type="molecule type" value="Genomic_DNA"/>
</dbReference>
<proteinExistence type="predicted"/>
<evidence type="ECO:0000256" key="1">
    <source>
        <dbReference type="SAM" id="SignalP"/>
    </source>
</evidence>
<keyword evidence="1" id="KW-0732">Signal</keyword>
<accession>A0ABU6ZSN4</accession>
<evidence type="ECO:0000313" key="3">
    <source>
        <dbReference type="Proteomes" id="UP001341840"/>
    </source>
</evidence>
<name>A0ABU6ZSN4_9FABA</name>
<evidence type="ECO:0000313" key="2">
    <source>
        <dbReference type="EMBL" id="MED6224756.1"/>
    </source>
</evidence>
<sequence>MTKSPLISVETILLLTFYYLIRSGALAGGEPELRKDFGHQKCTRVDRDAPPPPPRLSQMPVERWFEEDDERVAYDERLSRMEILPPKYIGDRVLPEEKYPDLWRLIDIQGLHPFLYMRER</sequence>
<comment type="caution">
    <text evidence="2">The sequence shown here is derived from an EMBL/GenBank/DDBJ whole genome shotgun (WGS) entry which is preliminary data.</text>
</comment>
<keyword evidence="3" id="KW-1185">Reference proteome</keyword>
<gene>
    <name evidence="2" type="ORF">PIB30_087237</name>
</gene>
<protein>
    <submittedName>
        <fullName evidence="2">Uncharacterized protein</fullName>
    </submittedName>
</protein>
<dbReference type="Proteomes" id="UP001341840">
    <property type="component" value="Unassembled WGS sequence"/>
</dbReference>
<feature type="signal peptide" evidence="1">
    <location>
        <begin position="1"/>
        <end position="27"/>
    </location>
</feature>
<reference evidence="2 3" key="1">
    <citation type="journal article" date="2023" name="Plants (Basel)">
        <title>Bridging the Gap: Combining Genomics and Transcriptomics Approaches to Understand Stylosanthes scabra, an Orphan Legume from the Brazilian Caatinga.</title>
        <authorList>
            <person name="Ferreira-Neto J.R.C."/>
            <person name="da Silva M.D."/>
            <person name="Binneck E."/>
            <person name="de Melo N.F."/>
            <person name="da Silva R.H."/>
            <person name="de Melo A.L.T.M."/>
            <person name="Pandolfi V."/>
            <person name="Bustamante F.O."/>
            <person name="Brasileiro-Vidal A.C."/>
            <person name="Benko-Iseppon A.M."/>
        </authorList>
    </citation>
    <scope>NUCLEOTIDE SEQUENCE [LARGE SCALE GENOMIC DNA]</scope>
    <source>
        <tissue evidence="2">Leaves</tissue>
    </source>
</reference>
<organism evidence="2 3">
    <name type="scientific">Stylosanthes scabra</name>
    <dbReference type="NCBI Taxonomy" id="79078"/>
    <lineage>
        <taxon>Eukaryota</taxon>
        <taxon>Viridiplantae</taxon>
        <taxon>Streptophyta</taxon>
        <taxon>Embryophyta</taxon>
        <taxon>Tracheophyta</taxon>
        <taxon>Spermatophyta</taxon>
        <taxon>Magnoliopsida</taxon>
        <taxon>eudicotyledons</taxon>
        <taxon>Gunneridae</taxon>
        <taxon>Pentapetalae</taxon>
        <taxon>rosids</taxon>
        <taxon>fabids</taxon>
        <taxon>Fabales</taxon>
        <taxon>Fabaceae</taxon>
        <taxon>Papilionoideae</taxon>
        <taxon>50 kb inversion clade</taxon>
        <taxon>dalbergioids sensu lato</taxon>
        <taxon>Dalbergieae</taxon>
        <taxon>Pterocarpus clade</taxon>
        <taxon>Stylosanthes</taxon>
    </lineage>
</organism>
<feature type="chain" id="PRO_5045648147" evidence="1">
    <location>
        <begin position="28"/>
        <end position="120"/>
    </location>
</feature>